<keyword evidence="1" id="KW-0175">Coiled coil</keyword>
<gene>
    <name evidence="2" type="ORF">LSAT_V11C800407200</name>
</gene>
<evidence type="ECO:0000313" key="3">
    <source>
        <dbReference type="Proteomes" id="UP000235145"/>
    </source>
</evidence>
<dbReference type="AlphaFoldDB" id="A0A9R1UM82"/>
<organism evidence="2 3">
    <name type="scientific">Lactuca sativa</name>
    <name type="common">Garden lettuce</name>
    <dbReference type="NCBI Taxonomy" id="4236"/>
    <lineage>
        <taxon>Eukaryota</taxon>
        <taxon>Viridiplantae</taxon>
        <taxon>Streptophyta</taxon>
        <taxon>Embryophyta</taxon>
        <taxon>Tracheophyta</taxon>
        <taxon>Spermatophyta</taxon>
        <taxon>Magnoliopsida</taxon>
        <taxon>eudicotyledons</taxon>
        <taxon>Gunneridae</taxon>
        <taxon>Pentapetalae</taxon>
        <taxon>asterids</taxon>
        <taxon>campanulids</taxon>
        <taxon>Asterales</taxon>
        <taxon>Asteraceae</taxon>
        <taxon>Cichorioideae</taxon>
        <taxon>Cichorieae</taxon>
        <taxon>Lactucinae</taxon>
        <taxon>Lactuca</taxon>
    </lineage>
</organism>
<comment type="caution">
    <text evidence="2">The sequence shown here is derived from an EMBL/GenBank/DDBJ whole genome shotgun (WGS) entry which is preliminary data.</text>
</comment>
<feature type="coiled-coil region" evidence="1">
    <location>
        <begin position="86"/>
        <end position="144"/>
    </location>
</feature>
<protein>
    <submittedName>
        <fullName evidence="2">Uncharacterized protein</fullName>
    </submittedName>
</protein>
<name>A0A9R1UM82_LACSA</name>
<evidence type="ECO:0000313" key="2">
    <source>
        <dbReference type="EMBL" id="KAJ0189704.1"/>
    </source>
</evidence>
<reference evidence="2 3" key="1">
    <citation type="journal article" date="2017" name="Nat. Commun.">
        <title>Genome assembly with in vitro proximity ligation data and whole-genome triplication in lettuce.</title>
        <authorList>
            <person name="Reyes-Chin-Wo S."/>
            <person name="Wang Z."/>
            <person name="Yang X."/>
            <person name="Kozik A."/>
            <person name="Arikit S."/>
            <person name="Song C."/>
            <person name="Xia L."/>
            <person name="Froenicke L."/>
            <person name="Lavelle D.O."/>
            <person name="Truco M.J."/>
            <person name="Xia R."/>
            <person name="Zhu S."/>
            <person name="Xu C."/>
            <person name="Xu H."/>
            <person name="Xu X."/>
            <person name="Cox K."/>
            <person name="Korf I."/>
            <person name="Meyers B.C."/>
            <person name="Michelmore R.W."/>
        </authorList>
    </citation>
    <scope>NUCLEOTIDE SEQUENCE [LARGE SCALE GENOMIC DNA]</scope>
    <source>
        <strain evidence="3">cv. Salinas</strain>
        <tissue evidence="2">Seedlings</tissue>
    </source>
</reference>
<evidence type="ECO:0000256" key="1">
    <source>
        <dbReference type="SAM" id="Coils"/>
    </source>
</evidence>
<proteinExistence type="predicted"/>
<dbReference type="EMBL" id="NBSK02000008">
    <property type="protein sequence ID" value="KAJ0189704.1"/>
    <property type="molecule type" value="Genomic_DNA"/>
</dbReference>
<accession>A0A9R1UM82</accession>
<sequence>MIHEDATCYLRVIFQEKTDINNIDWQGYVLDCLLFYADKIHSEALTVTRKCPTIYHWSSKKIRYRETFEQEIGSFGLGELSEEFVNEQVEEDIDVEDSNYDKYEDNYVEVIILNMHMNQNYKMLNSFERMKEKLNSKLNDAIKKFPKKESFMILKGKITNVIVGDKTEST</sequence>
<dbReference type="PANTHER" id="PTHR34835:SF90">
    <property type="entry name" value="AMINOTRANSFERASE-LIKE PLANT MOBILE DOMAIN-CONTAINING PROTEIN"/>
    <property type="match status" value="1"/>
</dbReference>
<dbReference type="Proteomes" id="UP000235145">
    <property type="component" value="Unassembled WGS sequence"/>
</dbReference>
<dbReference type="PANTHER" id="PTHR34835">
    <property type="entry name" value="OS07G0283600 PROTEIN-RELATED"/>
    <property type="match status" value="1"/>
</dbReference>
<keyword evidence="3" id="KW-1185">Reference proteome</keyword>